<protein>
    <submittedName>
        <fullName evidence="1">Uncharacterized protein</fullName>
    </submittedName>
</protein>
<gene>
    <name evidence="1" type="ORF">TNCT_527411</name>
</gene>
<dbReference type="AlphaFoldDB" id="A0A8X6M1B6"/>
<accession>A0A8X6M1B6</accession>
<proteinExistence type="predicted"/>
<name>A0A8X6M1B6_TRICU</name>
<dbReference type="OrthoDB" id="10301971at2759"/>
<dbReference type="Proteomes" id="UP000887116">
    <property type="component" value="Unassembled WGS sequence"/>
</dbReference>
<reference evidence="1" key="1">
    <citation type="submission" date="2020-07" db="EMBL/GenBank/DDBJ databases">
        <title>Multicomponent nature underlies the extraordinary mechanical properties of spider dragline silk.</title>
        <authorList>
            <person name="Kono N."/>
            <person name="Nakamura H."/>
            <person name="Mori M."/>
            <person name="Yoshida Y."/>
            <person name="Ohtoshi R."/>
            <person name="Malay A.D."/>
            <person name="Moran D.A.P."/>
            <person name="Tomita M."/>
            <person name="Numata K."/>
            <person name="Arakawa K."/>
        </authorList>
    </citation>
    <scope>NUCLEOTIDE SEQUENCE</scope>
</reference>
<dbReference type="EMBL" id="BMAO01009050">
    <property type="protein sequence ID" value="GFR28327.1"/>
    <property type="molecule type" value="Genomic_DNA"/>
</dbReference>
<keyword evidence="2" id="KW-1185">Reference proteome</keyword>
<sequence length="86" mass="10298">MDLRALVGFSLDILKELLQMYRARRESPSRSIEYNFSFVEYTPEKQQFIRERIEFAYNRSLSSDNLRFTFDDSSRMLERSGSKRNG</sequence>
<organism evidence="1 2">
    <name type="scientific">Trichonephila clavata</name>
    <name type="common">Joro spider</name>
    <name type="synonym">Nephila clavata</name>
    <dbReference type="NCBI Taxonomy" id="2740835"/>
    <lineage>
        <taxon>Eukaryota</taxon>
        <taxon>Metazoa</taxon>
        <taxon>Ecdysozoa</taxon>
        <taxon>Arthropoda</taxon>
        <taxon>Chelicerata</taxon>
        <taxon>Arachnida</taxon>
        <taxon>Araneae</taxon>
        <taxon>Araneomorphae</taxon>
        <taxon>Entelegynae</taxon>
        <taxon>Araneoidea</taxon>
        <taxon>Nephilidae</taxon>
        <taxon>Trichonephila</taxon>
    </lineage>
</organism>
<comment type="caution">
    <text evidence="1">The sequence shown here is derived from an EMBL/GenBank/DDBJ whole genome shotgun (WGS) entry which is preliminary data.</text>
</comment>
<evidence type="ECO:0000313" key="2">
    <source>
        <dbReference type="Proteomes" id="UP000887116"/>
    </source>
</evidence>
<evidence type="ECO:0000313" key="1">
    <source>
        <dbReference type="EMBL" id="GFR28327.1"/>
    </source>
</evidence>